<keyword evidence="7" id="KW-1185">Reference proteome</keyword>
<reference evidence="6 7" key="1">
    <citation type="submission" date="2016-10" db="EMBL/GenBank/DDBJ databases">
        <authorList>
            <person name="Varghese N."/>
            <person name="Submissions S."/>
        </authorList>
    </citation>
    <scope>NUCLEOTIDE SEQUENCE [LARGE SCALE GENOMIC DNA]</scope>
    <source>
        <strain evidence="6 7">DSM 6083</strain>
    </source>
</reference>
<dbReference type="Gene3D" id="2.60.120.10">
    <property type="entry name" value="Jelly Rolls"/>
    <property type="match status" value="1"/>
</dbReference>
<evidence type="ECO:0000313" key="7">
    <source>
        <dbReference type="Proteomes" id="UP000182276"/>
    </source>
</evidence>
<keyword evidence="2" id="KW-0238">DNA-binding</keyword>
<dbReference type="InterPro" id="IPR018335">
    <property type="entry name" value="Tscrpt_reg_HTH_Crp-type_CS"/>
</dbReference>
<proteinExistence type="predicted"/>
<dbReference type="InterPro" id="IPR018488">
    <property type="entry name" value="cNMP-bd_CS"/>
</dbReference>
<dbReference type="InterPro" id="IPR036388">
    <property type="entry name" value="WH-like_DNA-bd_sf"/>
</dbReference>
<dbReference type="SUPFAM" id="SSF46785">
    <property type="entry name" value="Winged helix' DNA-binding domain"/>
    <property type="match status" value="1"/>
</dbReference>
<dbReference type="PANTHER" id="PTHR24567:SF68">
    <property type="entry name" value="DNA-BINDING TRANSCRIPTIONAL DUAL REGULATOR CRP"/>
    <property type="match status" value="1"/>
</dbReference>
<dbReference type="InterPro" id="IPR050397">
    <property type="entry name" value="Env_Response_Regulators"/>
</dbReference>
<dbReference type="NCBIfam" id="NF008732">
    <property type="entry name" value="PRK11753.1"/>
    <property type="match status" value="1"/>
</dbReference>
<sequence>MMNSNNKNQHLSKHYPGTQSMVAITLTPKVKNIDKLLAHCHRRRYTAKSTIIYQGDRCESLFYIVKGSVTILIEDDDGREMIIAYLNAGDFFGEMGLFEKEGSEKERSAWVRAKTECEVAELSYTKFRELTQQDPEILYALGSQMADRLRATTRKVGDLAFLDVTGRVARTLLDLCKQPDAMTHPDGMQIKITRQEIGRIVGCSREMVGRVLKSLEAQGLVYVKGKTMVVFGTR</sequence>
<dbReference type="SMART" id="SM00100">
    <property type="entry name" value="cNMP"/>
    <property type="match status" value="1"/>
</dbReference>
<dbReference type="PRINTS" id="PR00034">
    <property type="entry name" value="HTHCRP"/>
</dbReference>
<dbReference type="CDD" id="cd00092">
    <property type="entry name" value="HTH_CRP"/>
    <property type="match status" value="1"/>
</dbReference>
<name>A0ABY0QWH3_9GAMM</name>
<evidence type="ECO:0000256" key="3">
    <source>
        <dbReference type="ARBA" id="ARBA00023163"/>
    </source>
</evidence>
<organism evidence="6 7">
    <name type="scientific">Stutzerimonas balearica DSM 6083</name>
    <dbReference type="NCBI Taxonomy" id="1123016"/>
    <lineage>
        <taxon>Bacteria</taxon>
        <taxon>Pseudomonadati</taxon>
        <taxon>Pseudomonadota</taxon>
        <taxon>Gammaproteobacteria</taxon>
        <taxon>Pseudomonadales</taxon>
        <taxon>Pseudomonadaceae</taxon>
        <taxon>Stutzerimonas</taxon>
    </lineage>
</organism>
<dbReference type="Pfam" id="PF13545">
    <property type="entry name" value="HTH_Crp_2"/>
    <property type="match status" value="1"/>
</dbReference>
<dbReference type="InterPro" id="IPR012318">
    <property type="entry name" value="HTH_CRP"/>
</dbReference>
<dbReference type="SMART" id="SM00419">
    <property type="entry name" value="HTH_CRP"/>
    <property type="match status" value="1"/>
</dbReference>
<feature type="domain" description="Cyclic nucleotide-binding" evidence="4">
    <location>
        <begin position="35"/>
        <end position="148"/>
    </location>
</feature>
<dbReference type="CDD" id="cd00038">
    <property type="entry name" value="CAP_ED"/>
    <property type="match status" value="1"/>
</dbReference>
<dbReference type="Proteomes" id="UP000182276">
    <property type="component" value="Unassembled WGS sequence"/>
</dbReference>
<keyword evidence="6" id="KW-0675">Receptor</keyword>
<dbReference type="PANTHER" id="PTHR24567">
    <property type="entry name" value="CRP FAMILY TRANSCRIPTIONAL REGULATORY PROTEIN"/>
    <property type="match status" value="1"/>
</dbReference>
<dbReference type="PROSITE" id="PS51063">
    <property type="entry name" value="HTH_CRP_2"/>
    <property type="match status" value="1"/>
</dbReference>
<gene>
    <name evidence="6" type="ORF">SAMN05660875_101590</name>
</gene>
<dbReference type="InterPro" id="IPR000595">
    <property type="entry name" value="cNMP-bd_dom"/>
</dbReference>
<dbReference type="PROSITE" id="PS50042">
    <property type="entry name" value="CNMP_BINDING_3"/>
    <property type="match status" value="1"/>
</dbReference>
<dbReference type="PROSITE" id="PS00888">
    <property type="entry name" value="CNMP_BINDING_1"/>
    <property type="match status" value="1"/>
</dbReference>
<evidence type="ECO:0000256" key="1">
    <source>
        <dbReference type="ARBA" id="ARBA00023015"/>
    </source>
</evidence>
<protein>
    <submittedName>
        <fullName evidence="6">CRP/FNR family transcriptional regulator, cyclic AMP receptor protein</fullName>
    </submittedName>
</protein>
<dbReference type="EMBL" id="FNHO01000001">
    <property type="protein sequence ID" value="SDM01876.1"/>
    <property type="molecule type" value="Genomic_DNA"/>
</dbReference>
<dbReference type="InterPro" id="IPR014710">
    <property type="entry name" value="RmlC-like_jellyroll"/>
</dbReference>
<dbReference type="SUPFAM" id="SSF51206">
    <property type="entry name" value="cAMP-binding domain-like"/>
    <property type="match status" value="1"/>
</dbReference>
<evidence type="ECO:0000259" key="4">
    <source>
        <dbReference type="PROSITE" id="PS50042"/>
    </source>
</evidence>
<dbReference type="PROSITE" id="PS00042">
    <property type="entry name" value="HTH_CRP_1"/>
    <property type="match status" value="1"/>
</dbReference>
<evidence type="ECO:0000313" key="6">
    <source>
        <dbReference type="EMBL" id="SDM01876.1"/>
    </source>
</evidence>
<evidence type="ECO:0000256" key="2">
    <source>
        <dbReference type="ARBA" id="ARBA00023125"/>
    </source>
</evidence>
<dbReference type="Pfam" id="PF00027">
    <property type="entry name" value="cNMP_binding"/>
    <property type="match status" value="1"/>
</dbReference>
<keyword evidence="1" id="KW-0805">Transcription regulation</keyword>
<keyword evidence="3" id="KW-0804">Transcription</keyword>
<comment type="caution">
    <text evidence="6">The sequence shown here is derived from an EMBL/GenBank/DDBJ whole genome shotgun (WGS) entry which is preliminary data.</text>
</comment>
<feature type="domain" description="HTH crp-type" evidence="5">
    <location>
        <begin position="162"/>
        <end position="234"/>
    </location>
</feature>
<dbReference type="Gene3D" id="1.10.10.10">
    <property type="entry name" value="Winged helix-like DNA-binding domain superfamily/Winged helix DNA-binding domain"/>
    <property type="match status" value="1"/>
</dbReference>
<evidence type="ECO:0000259" key="5">
    <source>
        <dbReference type="PROSITE" id="PS51063"/>
    </source>
</evidence>
<accession>A0ABY0QWH3</accession>
<dbReference type="PROSITE" id="PS00889">
    <property type="entry name" value="CNMP_BINDING_2"/>
    <property type="match status" value="1"/>
</dbReference>
<dbReference type="InterPro" id="IPR018490">
    <property type="entry name" value="cNMP-bd_dom_sf"/>
</dbReference>
<dbReference type="InterPro" id="IPR036390">
    <property type="entry name" value="WH_DNA-bd_sf"/>
</dbReference>